<dbReference type="PANTHER" id="PTHR47723:SF19">
    <property type="entry name" value="POLYNUCLEOTIDYL TRANSFERASE, RIBONUCLEASE H-LIKE SUPERFAMILY PROTEIN"/>
    <property type="match status" value="1"/>
</dbReference>
<dbReference type="InterPro" id="IPR044730">
    <property type="entry name" value="RNase_H-like_dom_plant"/>
</dbReference>
<dbReference type="OrthoDB" id="1748554at2759"/>
<dbReference type="GO" id="GO:0004523">
    <property type="term" value="F:RNA-DNA hybrid ribonuclease activity"/>
    <property type="evidence" value="ECO:0007669"/>
    <property type="project" value="InterPro"/>
</dbReference>
<evidence type="ECO:0000259" key="1">
    <source>
        <dbReference type="Pfam" id="PF13456"/>
    </source>
</evidence>
<sequence>MDIPADCSWSWRGILSLRGRAKSFTRHLIFDGSKTNFWYSPWSERGILHEQMSGPAKYLTGIRETTMMSDFIDHNSWKPPPNSNPLVIDLWQSLQRVEIGEGEEEDTVVWTPSPNGKFTIKSAYAVLRTRYPKAKWAKAIWGNPMIPRHSFITWLAAKERLSTQDKLMKWGSLQKSVCALCTDLTTRDQLLQSGSCYGMSNYFKVQWHNHDLPPICNRNHYSQVAASGIGTPYSSTTKPQENHWHIWFDCRFSTMVWKEVLCWCGIQRDPMDAVSEWTWISTTMKGGTLSANLIRIAMCATVYELWHERNNRIFAQKYCSRSQVIATIKHEVQLRFVNMKINATDTVSNRMVSSLVQAQVHILPKNPVSCSWEPPDRDFIMLNTDGSISPEGNSYAGILRDANGDVLMTYSANSKGCTIGYVEIQAIQVGLQLCKDLGLKRIQVRSDSKEAVDCITGTTQATWRSKQLTSKIKALQSSFEDIQIKHIFREMNSAADWLAKHKSPNEFCMYASNPLPRELYVIICKDKGGHLYQRS</sequence>
<dbReference type="Gene3D" id="3.30.420.10">
    <property type="entry name" value="Ribonuclease H-like superfamily/Ribonuclease H"/>
    <property type="match status" value="1"/>
</dbReference>
<gene>
    <name evidence="3" type="ORF">FRX31_018684</name>
</gene>
<evidence type="ECO:0000313" key="4">
    <source>
        <dbReference type="Proteomes" id="UP000554482"/>
    </source>
</evidence>
<keyword evidence="3" id="KW-0548">Nucleotidyltransferase</keyword>
<dbReference type="InterPro" id="IPR036397">
    <property type="entry name" value="RNaseH_sf"/>
</dbReference>
<keyword evidence="3" id="KW-0695">RNA-directed DNA polymerase</keyword>
<dbReference type="GO" id="GO:0003964">
    <property type="term" value="F:RNA-directed DNA polymerase activity"/>
    <property type="evidence" value="ECO:0007669"/>
    <property type="project" value="UniProtKB-KW"/>
</dbReference>
<dbReference type="Pfam" id="PF13456">
    <property type="entry name" value="RVT_3"/>
    <property type="match status" value="1"/>
</dbReference>
<reference evidence="3 4" key="1">
    <citation type="submission" date="2020-06" db="EMBL/GenBank/DDBJ databases">
        <title>Transcriptomic and genomic resources for Thalictrum thalictroides and T. hernandezii: Facilitating candidate gene discovery in an emerging model plant lineage.</title>
        <authorList>
            <person name="Arias T."/>
            <person name="Riano-Pachon D.M."/>
            <person name="Di Stilio V.S."/>
        </authorList>
    </citation>
    <scope>NUCLEOTIDE SEQUENCE [LARGE SCALE GENOMIC DNA]</scope>
    <source>
        <strain evidence="4">cv. WT478/WT964</strain>
        <tissue evidence="3">Leaves</tissue>
    </source>
</reference>
<accession>A0A7J6W3G5</accession>
<comment type="caution">
    <text evidence="3">The sequence shown here is derived from an EMBL/GenBank/DDBJ whole genome shotgun (WGS) entry which is preliminary data.</text>
</comment>
<keyword evidence="3" id="KW-0808">Transferase</keyword>
<dbReference type="EMBL" id="JABWDY010022424">
    <property type="protein sequence ID" value="KAF5191731.1"/>
    <property type="molecule type" value="Genomic_DNA"/>
</dbReference>
<dbReference type="InterPro" id="IPR053151">
    <property type="entry name" value="RNase_H-like"/>
</dbReference>
<organism evidence="3 4">
    <name type="scientific">Thalictrum thalictroides</name>
    <name type="common">Rue-anemone</name>
    <name type="synonym">Anemone thalictroides</name>
    <dbReference type="NCBI Taxonomy" id="46969"/>
    <lineage>
        <taxon>Eukaryota</taxon>
        <taxon>Viridiplantae</taxon>
        <taxon>Streptophyta</taxon>
        <taxon>Embryophyta</taxon>
        <taxon>Tracheophyta</taxon>
        <taxon>Spermatophyta</taxon>
        <taxon>Magnoliopsida</taxon>
        <taxon>Ranunculales</taxon>
        <taxon>Ranunculaceae</taxon>
        <taxon>Thalictroideae</taxon>
        <taxon>Thalictrum</taxon>
    </lineage>
</organism>
<dbReference type="InterPro" id="IPR002156">
    <property type="entry name" value="RNaseH_domain"/>
</dbReference>
<proteinExistence type="predicted"/>
<dbReference type="CDD" id="cd06222">
    <property type="entry name" value="RNase_H_like"/>
    <property type="match status" value="1"/>
</dbReference>
<keyword evidence="4" id="KW-1185">Reference proteome</keyword>
<dbReference type="Proteomes" id="UP000554482">
    <property type="component" value="Unassembled WGS sequence"/>
</dbReference>
<dbReference type="GO" id="GO:0003676">
    <property type="term" value="F:nucleic acid binding"/>
    <property type="evidence" value="ECO:0007669"/>
    <property type="project" value="InterPro"/>
</dbReference>
<dbReference type="AlphaFoldDB" id="A0A7J6W3G5"/>
<evidence type="ECO:0000313" key="3">
    <source>
        <dbReference type="EMBL" id="KAF5191731.1"/>
    </source>
</evidence>
<dbReference type="Pfam" id="PF13966">
    <property type="entry name" value="zf-RVT"/>
    <property type="match status" value="1"/>
</dbReference>
<dbReference type="SUPFAM" id="SSF53098">
    <property type="entry name" value="Ribonuclease H-like"/>
    <property type="match status" value="1"/>
</dbReference>
<dbReference type="InterPro" id="IPR012337">
    <property type="entry name" value="RNaseH-like_sf"/>
</dbReference>
<feature type="domain" description="RNase H type-1" evidence="1">
    <location>
        <begin position="383"/>
        <end position="501"/>
    </location>
</feature>
<feature type="domain" description="Reverse transcriptase zinc-binding" evidence="2">
    <location>
        <begin position="118"/>
        <end position="194"/>
    </location>
</feature>
<dbReference type="PANTHER" id="PTHR47723">
    <property type="entry name" value="OS05G0353850 PROTEIN"/>
    <property type="match status" value="1"/>
</dbReference>
<evidence type="ECO:0000259" key="2">
    <source>
        <dbReference type="Pfam" id="PF13966"/>
    </source>
</evidence>
<name>A0A7J6W3G5_THATH</name>
<dbReference type="InterPro" id="IPR026960">
    <property type="entry name" value="RVT-Znf"/>
</dbReference>
<protein>
    <submittedName>
        <fullName evidence="3">RNA-directed DNA polymerase (Reverse transcriptase)-related family protein</fullName>
    </submittedName>
</protein>